<dbReference type="RefSeq" id="WP_165277024.1">
    <property type="nucleotide sequence ID" value="NZ_JAUZQE010000050.1"/>
</dbReference>
<evidence type="ECO:0000256" key="6">
    <source>
        <dbReference type="SAM" id="Phobius"/>
    </source>
</evidence>
<dbReference type="Gene3D" id="1.20.1250.20">
    <property type="entry name" value="MFS general substrate transporter like domains"/>
    <property type="match status" value="1"/>
</dbReference>
<keyword evidence="2" id="KW-1003">Cell membrane</keyword>
<comment type="caution">
    <text evidence="8">The sequence shown here is derived from an EMBL/GenBank/DDBJ whole genome shotgun (WGS) entry which is preliminary data.</text>
</comment>
<feature type="transmembrane region" description="Helical" evidence="6">
    <location>
        <begin position="48"/>
        <end position="66"/>
    </location>
</feature>
<feature type="transmembrane region" description="Helical" evidence="6">
    <location>
        <begin position="166"/>
        <end position="186"/>
    </location>
</feature>
<evidence type="ECO:0000256" key="2">
    <source>
        <dbReference type="ARBA" id="ARBA00022475"/>
    </source>
</evidence>
<feature type="transmembrane region" description="Helical" evidence="6">
    <location>
        <begin position="136"/>
        <end position="160"/>
    </location>
</feature>
<feature type="transmembrane region" description="Helical" evidence="6">
    <location>
        <begin position="311"/>
        <end position="336"/>
    </location>
</feature>
<dbReference type="InterPro" id="IPR050189">
    <property type="entry name" value="MFS_Efflux_Transporters"/>
</dbReference>
<feature type="transmembrane region" description="Helical" evidence="6">
    <location>
        <begin position="78"/>
        <end position="96"/>
    </location>
</feature>
<reference evidence="8 9" key="1">
    <citation type="submission" date="2023-08" db="EMBL/GenBank/DDBJ databases">
        <title>Alcaligenaceae gen. nov., a novel taxon isolated from the sludge of Yixing Pesticide Factory.</title>
        <authorList>
            <person name="Ruan L."/>
        </authorList>
    </citation>
    <scope>NUCLEOTIDE SEQUENCE [LARGE SCALE GENOMIC DNA]</scope>
    <source>
        <strain evidence="8 9">LG-2</strain>
    </source>
</reference>
<dbReference type="InterPro" id="IPR036259">
    <property type="entry name" value="MFS_trans_sf"/>
</dbReference>
<feature type="transmembrane region" description="Helical" evidence="6">
    <location>
        <begin position="249"/>
        <end position="273"/>
    </location>
</feature>
<dbReference type="Pfam" id="PF07690">
    <property type="entry name" value="MFS_1"/>
    <property type="match status" value="1"/>
</dbReference>
<gene>
    <name evidence="8" type="ORF">Q8947_13790</name>
</gene>
<dbReference type="InterPro" id="IPR020846">
    <property type="entry name" value="MFS_dom"/>
</dbReference>
<evidence type="ECO:0000313" key="9">
    <source>
        <dbReference type="Proteomes" id="UP001232156"/>
    </source>
</evidence>
<sequence length="406" mass="41817">MSCDESRRDLLAAFTLVAVGVCAALHIWKLPPALPSLQAQLGLDLVQSGFLLSIVQIGGMILGLPIGLAAERIGLRRCVLAGMAILTTASAAGTLFDTTGMIMLFRGIEGCGFLMVAMPVPSLIRRLVPPASLSRVMSLWSCYMPFGTVLILIAGAWALSVAGWQTLWLGLAGLTLAMLLLAWRLVPGDAPATAPHARSVAGGPSALQMVRLTLGSKGVWLVALTFGTYSAQWISVIGFLPTIYSAAGILGKVAGVLTGLVAGANIIGNLAAGQLLHRGFAPQRLIVFGFLTMIGCAFVTFGTTLPAGVQYAAVVTLSAVGGLIPATLFVQAIAVAPSAQTTTTTVGWLQQCSSLGQFVGPPVVAWVVNLTGGWQSTWLATGAFALAGIGLALALGSVRRRAAATV</sequence>
<organism evidence="8 9">
    <name type="scientific">Yanghanlia caeni</name>
    <dbReference type="NCBI Taxonomy" id="3064283"/>
    <lineage>
        <taxon>Bacteria</taxon>
        <taxon>Pseudomonadati</taxon>
        <taxon>Pseudomonadota</taxon>
        <taxon>Betaproteobacteria</taxon>
        <taxon>Burkholderiales</taxon>
        <taxon>Alcaligenaceae</taxon>
        <taxon>Yanghanlia</taxon>
    </lineage>
</organism>
<dbReference type="InterPro" id="IPR006311">
    <property type="entry name" value="TAT_signal"/>
</dbReference>
<evidence type="ECO:0000259" key="7">
    <source>
        <dbReference type="PROSITE" id="PS50850"/>
    </source>
</evidence>
<evidence type="ECO:0000256" key="5">
    <source>
        <dbReference type="ARBA" id="ARBA00023136"/>
    </source>
</evidence>
<evidence type="ECO:0000256" key="1">
    <source>
        <dbReference type="ARBA" id="ARBA00004651"/>
    </source>
</evidence>
<keyword evidence="9" id="KW-1185">Reference proteome</keyword>
<feature type="transmembrane region" description="Helical" evidence="6">
    <location>
        <begin position="219"/>
        <end position="243"/>
    </location>
</feature>
<dbReference type="PANTHER" id="PTHR43124">
    <property type="entry name" value="PURINE EFFLUX PUMP PBUE"/>
    <property type="match status" value="1"/>
</dbReference>
<dbReference type="PROSITE" id="PS50850">
    <property type="entry name" value="MFS"/>
    <property type="match status" value="1"/>
</dbReference>
<evidence type="ECO:0000256" key="3">
    <source>
        <dbReference type="ARBA" id="ARBA00022692"/>
    </source>
</evidence>
<keyword evidence="3 6" id="KW-0812">Transmembrane</keyword>
<dbReference type="PROSITE" id="PS51318">
    <property type="entry name" value="TAT"/>
    <property type="match status" value="1"/>
</dbReference>
<accession>A0ABU1D9C4</accession>
<comment type="subcellular location">
    <subcellularLocation>
        <location evidence="1">Cell membrane</location>
        <topology evidence="1">Multi-pass membrane protein</topology>
    </subcellularLocation>
</comment>
<feature type="transmembrane region" description="Helical" evidence="6">
    <location>
        <begin position="102"/>
        <end position="124"/>
    </location>
</feature>
<feature type="domain" description="Major facilitator superfamily (MFS) profile" evidence="7">
    <location>
        <begin position="12"/>
        <end position="400"/>
    </location>
</feature>
<feature type="transmembrane region" description="Helical" evidence="6">
    <location>
        <begin position="348"/>
        <end position="368"/>
    </location>
</feature>
<evidence type="ECO:0000313" key="8">
    <source>
        <dbReference type="EMBL" id="MDR4127048.1"/>
    </source>
</evidence>
<dbReference type="EMBL" id="JAUZQE010000050">
    <property type="protein sequence ID" value="MDR4127048.1"/>
    <property type="molecule type" value="Genomic_DNA"/>
</dbReference>
<dbReference type="CDD" id="cd06174">
    <property type="entry name" value="MFS"/>
    <property type="match status" value="1"/>
</dbReference>
<feature type="transmembrane region" description="Helical" evidence="6">
    <location>
        <begin position="285"/>
        <end position="305"/>
    </location>
</feature>
<feature type="transmembrane region" description="Helical" evidence="6">
    <location>
        <begin position="10"/>
        <end position="28"/>
    </location>
</feature>
<dbReference type="InterPro" id="IPR011701">
    <property type="entry name" value="MFS"/>
</dbReference>
<protein>
    <submittedName>
        <fullName evidence="8">MFS transporter</fullName>
    </submittedName>
</protein>
<keyword evidence="4 6" id="KW-1133">Transmembrane helix</keyword>
<feature type="transmembrane region" description="Helical" evidence="6">
    <location>
        <begin position="374"/>
        <end position="395"/>
    </location>
</feature>
<name>A0ABU1D9C4_9BURK</name>
<evidence type="ECO:0000256" key="4">
    <source>
        <dbReference type="ARBA" id="ARBA00022989"/>
    </source>
</evidence>
<keyword evidence="5 6" id="KW-0472">Membrane</keyword>
<dbReference type="Proteomes" id="UP001232156">
    <property type="component" value="Unassembled WGS sequence"/>
</dbReference>
<proteinExistence type="predicted"/>
<dbReference type="SUPFAM" id="SSF103473">
    <property type="entry name" value="MFS general substrate transporter"/>
    <property type="match status" value="1"/>
</dbReference>
<dbReference type="PANTHER" id="PTHR43124:SF3">
    <property type="entry name" value="CHLORAMPHENICOL EFFLUX PUMP RV0191"/>
    <property type="match status" value="1"/>
</dbReference>